<dbReference type="InterPro" id="IPR011989">
    <property type="entry name" value="ARM-like"/>
</dbReference>
<comment type="caution">
    <text evidence="1">The sequence shown here is derived from an EMBL/GenBank/DDBJ whole genome shotgun (WGS) entry which is preliminary data.</text>
</comment>
<organism evidence="1 2">
    <name type="scientific">Actinomadura yumaensis</name>
    <dbReference type="NCBI Taxonomy" id="111807"/>
    <lineage>
        <taxon>Bacteria</taxon>
        <taxon>Bacillati</taxon>
        <taxon>Actinomycetota</taxon>
        <taxon>Actinomycetes</taxon>
        <taxon>Streptosporangiales</taxon>
        <taxon>Thermomonosporaceae</taxon>
        <taxon>Actinomadura</taxon>
    </lineage>
</organism>
<dbReference type="RefSeq" id="WP_160820972.1">
    <property type="nucleotide sequence ID" value="NZ_JBHSXS010000005.1"/>
</dbReference>
<dbReference type="InterPro" id="IPR004155">
    <property type="entry name" value="PBS_lyase_HEAT"/>
</dbReference>
<protein>
    <submittedName>
        <fullName evidence="1">HEAT repeat domain-containing protein</fullName>
    </submittedName>
</protein>
<dbReference type="SMART" id="SM00567">
    <property type="entry name" value="EZ_HEAT"/>
    <property type="match status" value="4"/>
</dbReference>
<dbReference type="Proteomes" id="UP001596380">
    <property type="component" value="Unassembled WGS sequence"/>
</dbReference>
<evidence type="ECO:0000313" key="2">
    <source>
        <dbReference type="Proteomes" id="UP001596380"/>
    </source>
</evidence>
<dbReference type="EMBL" id="JBHSXS010000005">
    <property type="protein sequence ID" value="MFC6880414.1"/>
    <property type="molecule type" value="Genomic_DNA"/>
</dbReference>
<name>A0ABW2CFD3_9ACTN</name>
<reference evidence="2" key="1">
    <citation type="journal article" date="2019" name="Int. J. Syst. Evol. Microbiol.">
        <title>The Global Catalogue of Microorganisms (GCM) 10K type strain sequencing project: providing services to taxonomists for standard genome sequencing and annotation.</title>
        <authorList>
            <consortium name="The Broad Institute Genomics Platform"/>
            <consortium name="The Broad Institute Genome Sequencing Center for Infectious Disease"/>
            <person name="Wu L."/>
            <person name="Ma J."/>
        </authorList>
    </citation>
    <scope>NUCLEOTIDE SEQUENCE [LARGE SCALE GENOMIC DNA]</scope>
    <source>
        <strain evidence="2">JCM 3369</strain>
    </source>
</reference>
<dbReference type="Gene3D" id="1.25.10.10">
    <property type="entry name" value="Leucine-rich Repeat Variant"/>
    <property type="match status" value="1"/>
</dbReference>
<dbReference type="Pfam" id="PF03130">
    <property type="entry name" value="HEAT_PBS"/>
    <property type="match status" value="1"/>
</dbReference>
<keyword evidence="2" id="KW-1185">Reference proteome</keyword>
<sequence length="429" mass="47542">MADDLDELIERLAYWRTSDDGYDSPSPRHRAIDALRERGPEVVPVLAGRLRELLAEIDENRRRADAVQRAWDAWYDEADRLRGEHGLGVDISRYSTISDESLPQPVDFTDPYDLRQGIIEALHRIGDERAAPALVAALGDRACVNTAARALRDVHSDQAVPALLDAAALVEPDRDLLNAFEHYGITLAQARRRFEAETSPQGRLHLMALLERLPDDGTGRPDPAENRGALAYFAIDDRDTIARWKALNALNQIDDPSADGLAIGMEDPPSAEVVRVAIVAAAHGRPPGYDLKLVRSITRIKGTLSGTRAVESLLTQESPEPDTEELVLALRLVLGANGSHLEDPVRLVGALHRLSSHAEVGARADFALRRHRALLFERMLHDDEAVRRRAQSLFDDIATPDDRTAFAAFKATRGNRLTKLLRRLKSPRS</sequence>
<evidence type="ECO:0000313" key="1">
    <source>
        <dbReference type="EMBL" id="MFC6880414.1"/>
    </source>
</evidence>
<proteinExistence type="predicted"/>
<accession>A0ABW2CFD3</accession>
<gene>
    <name evidence="1" type="ORF">ACFQKB_11645</name>
</gene>